<reference evidence="7" key="2">
    <citation type="submission" date="2025-08" db="UniProtKB">
        <authorList>
            <consortium name="Ensembl"/>
        </authorList>
    </citation>
    <scope>IDENTIFICATION</scope>
</reference>
<sequence>MNRKNIKTGKNWAPDKNSRVCSMHFADGAPSPSFPNPTLNLGNVAEPFAIYTEDAQNQGTSKEDTPKTSGSDPGTDVTTIQAHVDHTYMNTNKCNCKSNCNCDTITRLSSKVIQLENELKMLRIKTNESSCSGTDMMNNTISANADNKRYFTDRFLSDDRSVKLNTGLPNKGTFNKLVISTKVRKFVLTPQKSGPVRKLNIKSEFLMVLMKLRLGLTNKFLASIFSIGTLSCSNIITTWIKFLGAQLRGLVFWPDKNSIRTMLPASLQEKYPNLRCILDCSETFIDRPRDLKLQAATWSDYKKHNTLKYLVGIAPNGHISFMSKAWGGRTTDRQIVQQSGFLDLVDPHDLIMADRGFPIQEDLLFKMAKLLIPPPSSGLEQMCSQNVAQTKKVANVRIHVERAINRLKWFQILSTTLPVTMAHLFDDILIICAALSNLLPPLIV</sequence>
<keyword evidence="4" id="KW-0812">Transmembrane</keyword>
<keyword evidence="2" id="KW-0479">Metal-binding</keyword>
<dbReference type="Ensembl" id="ENSGWIT00000059692.1">
    <property type="protein sequence ID" value="ENSGWIP00000055437.1"/>
    <property type="gene ID" value="ENSGWIG00000026373.1"/>
</dbReference>
<dbReference type="Pfam" id="PF13613">
    <property type="entry name" value="HTH_Tnp_4"/>
    <property type="match status" value="1"/>
</dbReference>
<comment type="cofactor">
    <cofactor evidence="1">
        <name>a divalent metal cation</name>
        <dbReference type="ChEBI" id="CHEBI:60240"/>
    </cofactor>
</comment>
<evidence type="ECO:0008006" key="9">
    <source>
        <dbReference type="Google" id="ProtNLM"/>
    </source>
</evidence>
<dbReference type="PANTHER" id="PTHR23080:SF63">
    <property type="entry name" value="TICK TRANSPOSON"/>
    <property type="match status" value="1"/>
</dbReference>
<evidence type="ECO:0000256" key="3">
    <source>
        <dbReference type="SAM" id="MobiDB-lite"/>
    </source>
</evidence>
<evidence type="ECO:0000259" key="6">
    <source>
        <dbReference type="Pfam" id="PF13613"/>
    </source>
</evidence>
<name>A0A8C5I4G2_GOUWI</name>
<feature type="domain" description="Transposase Helix-turn-helix" evidence="6">
    <location>
        <begin position="197"/>
        <end position="247"/>
    </location>
</feature>
<accession>A0A8C5I4G2</accession>
<evidence type="ECO:0000256" key="2">
    <source>
        <dbReference type="ARBA" id="ARBA00022723"/>
    </source>
</evidence>
<feature type="domain" description="DDE Tnp4" evidence="5">
    <location>
        <begin position="278"/>
        <end position="437"/>
    </location>
</feature>
<evidence type="ECO:0000259" key="5">
    <source>
        <dbReference type="Pfam" id="PF13359"/>
    </source>
</evidence>
<feature type="region of interest" description="Disordered" evidence="3">
    <location>
        <begin position="56"/>
        <end position="77"/>
    </location>
</feature>
<dbReference type="AlphaFoldDB" id="A0A8C5I4G2"/>
<dbReference type="Proteomes" id="UP000694680">
    <property type="component" value="Chromosome 24"/>
</dbReference>
<organism evidence="7 8">
    <name type="scientific">Gouania willdenowi</name>
    <name type="common">Blunt-snouted clingfish</name>
    <name type="synonym">Lepadogaster willdenowi</name>
    <dbReference type="NCBI Taxonomy" id="441366"/>
    <lineage>
        <taxon>Eukaryota</taxon>
        <taxon>Metazoa</taxon>
        <taxon>Chordata</taxon>
        <taxon>Craniata</taxon>
        <taxon>Vertebrata</taxon>
        <taxon>Euteleostomi</taxon>
        <taxon>Actinopterygii</taxon>
        <taxon>Neopterygii</taxon>
        <taxon>Teleostei</taxon>
        <taxon>Neoteleostei</taxon>
        <taxon>Acanthomorphata</taxon>
        <taxon>Ovalentaria</taxon>
        <taxon>Blenniimorphae</taxon>
        <taxon>Blenniiformes</taxon>
        <taxon>Gobiesocoidei</taxon>
        <taxon>Gobiesocidae</taxon>
        <taxon>Gobiesocinae</taxon>
        <taxon>Gouania</taxon>
    </lineage>
</organism>
<reference evidence="7" key="1">
    <citation type="submission" date="2020-06" db="EMBL/GenBank/DDBJ databases">
        <authorList>
            <consortium name="Wellcome Sanger Institute Data Sharing"/>
        </authorList>
    </citation>
    <scope>NUCLEOTIDE SEQUENCE [LARGE SCALE GENOMIC DNA]</scope>
</reference>
<evidence type="ECO:0000313" key="8">
    <source>
        <dbReference type="Proteomes" id="UP000694680"/>
    </source>
</evidence>
<keyword evidence="4" id="KW-1133">Transmembrane helix</keyword>
<feature type="compositionally biased region" description="Polar residues" evidence="3">
    <location>
        <begin position="67"/>
        <end position="77"/>
    </location>
</feature>
<protein>
    <recommendedName>
        <fullName evidence="9">THAP-type domain-containing protein</fullName>
    </recommendedName>
</protein>
<proteinExistence type="predicted"/>
<dbReference type="PANTHER" id="PTHR23080">
    <property type="entry name" value="THAP DOMAIN PROTEIN"/>
    <property type="match status" value="1"/>
</dbReference>
<feature type="transmembrane region" description="Helical" evidence="4">
    <location>
        <begin position="220"/>
        <end position="240"/>
    </location>
</feature>
<dbReference type="InterPro" id="IPR027805">
    <property type="entry name" value="Transposase_HTH_dom"/>
</dbReference>
<dbReference type="InterPro" id="IPR027806">
    <property type="entry name" value="HARBI1_dom"/>
</dbReference>
<evidence type="ECO:0000256" key="1">
    <source>
        <dbReference type="ARBA" id="ARBA00001968"/>
    </source>
</evidence>
<keyword evidence="8" id="KW-1185">Reference proteome</keyword>
<keyword evidence="4" id="KW-0472">Membrane</keyword>
<evidence type="ECO:0000313" key="7">
    <source>
        <dbReference type="Ensembl" id="ENSGWIP00000055437.1"/>
    </source>
</evidence>
<evidence type="ECO:0000256" key="4">
    <source>
        <dbReference type="SAM" id="Phobius"/>
    </source>
</evidence>
<dbReference type="GO" id="GO:0046872">
    <property type="term" value="F:metal ion binding"/>
    <property type="evidence" value="ECO:0007669"/>
    <property type="project" value="UniProtKB-KW"/>
</dbReference>
<reference evidence="7" key="3">
    <citation type="submission" date="2025-09" db="UniProtKB">
        <authorList>
            <consortium name="Ensembl"/>
        </authorList>
    </citation>
    <scope>IDENTIFICATION</scope>
</reference>
<dbReference type="Pfam" id="PF13359">
    <property type="entry name" value="DDE_Tnp_4"/>
    <property type="match status" value="1"/>
</dbReference>